<proteinExistence type="predicted"/>
<sequence length="266" mass="31060">MDITTELRNTENSLRDLYTYILSNKFGEEWHLKCGVSSDRIDKWKARKDLEHKNFGYSDPRLIYYADFYDLKTILKHNWQHDLSKVFGKLKELEVLLDILEELRNPDAHRRNLLPYQKYLAMGISGKIRTEITGYFSKMETGESYYPRIECVQDSLGNSWAIGEQNTLFTNEVLRPGNEIQFNVSATDPLGETIEFTVMPVSSPWEFEWKENGDFSLVIKKQYVGKIFWICIAVRSKREFHAMSEVGLGSVDDTVKFGYEVLPPKR</sequence>
<dbReference type="Proteomes" id="UP000662185">
    <property type="component" value="Unassembled WGS sequence"/>
</dbReference>
<gene>
    <name evidence="1" type="ORF">H6G06_12525</name>
</gene>
<protein>
    <recommendedName>
        <fullName evidence="3">Swt1-like HEPN domain-containing protein</fullName>
    </recommendedName>
</protein>
<evidence type="ECO:0000313" key="1">
    <source>
        <dbReference type="EMBL" id="MBD2294291.1"/>
    </source>
</evidence>
<comment type="caution">
    <text evidence="1">The sequence shown here is derived from an EMBL/GenBank/DDBJ whole genome shotgun (WGS) entry which is preliminary data.</text>
</comment>
<evidence type="ECO:0000313" key="2">
    <source>
        <dbReference type="Proteomes" id="UP000662185"/>
    </source>
</evidence>
<dbReference type="EMBL" id="JACJQU010000006">
    <property type="protein sequence ID" value="MBD2294291.1"/>
    <property type="molecule type" value="Genomic_DNA"/>
</dbReference>
<reference evidence="2" key="1">
    <citation type="journal article" date="2020" name="ISME J.">
        <title>Comparative genomics reveals insights into cyanobacterial evolution and habitat adaptation.</title>
        <authorList>
            <person name="Chen M.Y."/>
            <person name="Teng W.K."/>
            <person name="Zhao L."/>
            <person name="Hu C.X."/>
            <person name="Zhou Y.K."/>
            <person name="Han B.P."/>
            <person name="Song L.R."/>
            <person name="Shu W.S."/>
        </authorList>
    </citation>
    <scope>NUCLEOTIDE SEQUENCE [LARGE SCALE GENOMIC DNA]</scope>
    <source>
        <strain evidence="2">FACHB-251</strain>
    </source>
</reference>
<keyword evidence="2" id="KW-1185">Reference proteome</keyword>
<name>A0A927A1H0_9NOST</name>
<dbReference type="RefSeq" id="WP_190560544.1">
    <property type="nucleotide sequence ID" value="NZ_JACJQU010000006.1"/>
</dbReference>
<dbReference type="AlphaFoldDB" id="A0A927A1H0"/>
<accession>A0A927A1H0</accession>
<evidence type="ECO:0008006" key="3">
    <source>
        <dbReference type="Google" id="ProtNLM"/>
    </source>
</evidence>
<organism evidence="1 2">
    <name type="scientific">Anabaena sphaerica FACHB-251</name>
    <dbReference type="NCBI Taxonomy" id="2692883"/>
    <lineage>
        <taxon>Bacteria</taxon>
        <taxon>Bacillati</taxon>
        <taxon>Cyanobacteriota</taxon>
        <taxon>Cyanophyceae</taxon>
        <taxon>Nostocales</taxon>
        <taxon>Nostocaceae</taxon>
        <taxon>Anabaena</taxon>
    </lineage>
</organism>